<name>H8FVM6_MAGML</name>
<keyword evidence="1 3" id="KW-0489">Methyltransferase</keyword>
<reference evidence="3 4" key="1">
    <citation type="journal article" date="2012" name="J. Bacteriol.">
        <title>Draft Genome Sequence of the Purple Photosynthetic Bacterium Phaeospirillum molischianum DSM120, a Particularly Versatile Bacterium.</title>
        <authorList>
            <person name="Duquesne K."/>
            <person name="Prima V."/>
            <person name="Ji B."/>
            <person name="Rouy Z."/>
            <person name="Medigue C."/>
            <person name="Talla E."/>
            <person name="Sturgis J.N."/>
        </authorList>
    </citation>
    <scope>NUCLEOTIDE SEQUENCE [LARGE SCALE GENOMIC DNA]</scope>
    <source>
        <strain evidence="4">DSM120</strain>
    </source>
</reference>
<dbReference type="eggNOG" id="COG0742">
    <property type="taxonomic scope" value="Bacteria"/>
</dbReference>
<dbReference type="EMBL" id="CAHP01000032">
    <property type="protein sequence ID" value="CCG42414.1"/>
    <property type="molecule type" value="Genomic_DNA"/>
</dbReference>
<dbReference type="PANTHER" id="PTHR43542:SF1">
    <property type="entry name" value="METHYLTRANSFERASE"/>
    <property type="match status" value="1"/>
</dbReference>
<keyword evidence="2 3" id="KW-0808">Transferase</keyword>
<evidence type="ECO:0000256" key="1">
    <source>
        <dbReference type="ARBA" id="ARBA00022603"/>
    </source>
</evidence>
<dbReference type="PANTHER" id="PTHR43542">
    <property type="entry name" value="METHYLTRANSFERASE"/>
    <property type="match status" value="1"/>
</dbReference>
<dbReference type="CDD" id="cd02440">
    <property type="entry name" value="AdoMet_MTases"/>
    <property type="match status" value="1"/>
</dbReference>
<comment type="caution">
    <text evidence="3">The sequence shown here is derived from an EMBL/GenBank/DDBJ whole genome shotgun (WGS) entry which is preliminary data.</text>
</comment>
<dbReference type="Gene3D" id="3.40.50.150">
    <property type="entry name" value="Vaccinia Virus protein VP39"/>
    <property type="match status" value="1"/>
</dbReference>
<dbReference type="Proteomes" id="UP000004169">
    <property type="component" value="Unassembled WGS sequence"/>
</dbReference>
<protein>
    <submittedName>
        <fullName evidence="3">Putative methyltransferase</fullName>
    </submittedName>
</protein>
<dbReference type="Pfam" id="PF03602">
    <property type="entry name" value="Cons_hypoth95"/>
    <property type="match status" value="1"/>
</dbReference>
<proteinExistence type="predicted"/>
<evidence type="ECO:0000256" key="2">
    <source>
        <dbReference type="ARBA" id="ARBA00022679"/>
    </source>
</evidence>
<dbReference type="GO" id="GO:0008168">
    <property type="term" value="F:methyltransferase activity"/>
    <property type="evidence" value="ECO:0007669"/>
    <property type="project" value="UniProtKB-KW"/>
</dbReference>
<dbReference type="STRING" id="1150626.PHAMO_380082"/>
<dbReference type="InterPro" id="IPR004398">
    <property type="entry name" value="RNA_MeTrfase_RsmD"/>
</dbReference>
<keyword evidence="4" id="KW-1185">Reference proteome</keyword>
<sequence>MPMRIVAGSHKGRRLVAPSGLTARPTADRVRQALFDILAHSDLVDLEGATVIDAFAGSGALGLEALSRGAARAWFMDIHPQSLASVRANVETLREEARTRLIRADAIHPPAAEAACTLAFLDPPYHGGLAAPALAALAAAGWLASGALAVVEVAADEDFVPPAGFTLADSRRHGPAQIAFVVRAET</sequence>
<gene>
    <name evidence="3" type="primary">yhhF</name>
    <name evidence="3" type="ORF">PHAMO_380082</name>
</gene>
<dbReference type="NCBIfam" id="TIGR00095">
    <property type="entry name" value="16S rRNA (guanine(966)-N(2))-methyltransferase RsmD"/>
    <property type="match status" value="1"/>
</dbReference>
<organism evidence="3 4">
    <name type="scientific">Magnetospirillum molischianum DSM 120</name>
    <dbReference type="NCBI Taxonomy" id="1150626"/>
    <lineage>
        <taxon>Bacteria</taxon>
        <taxon>Pseudomonadati</taxon>
        <taxon>Pseudomonadota</taxon>
        <taxon>Alphaproteobacteria</taxon>
        <taxon>Rhodospirillales</taxon>
        <taxon>Rhodospirillaceae</taxon>
        <taxon>Magnetospirillum</taxon>
    </lineage>
</organism>
<evidence type="ECO:0000313" key="3">
    <source>
        <dbReference type="EMBL" id="CCG42414.1"/>
    </source>
</evidence>
<dbReference type="PIRSF" id="PIRSF004553">
    <property type="entry name" value="CHP00095"/>
    <property type="match status" value="1"/>
</dbReference>
<evidence type="ECO:0000313" key="4">
    <source>
        <dbReference type="Proteomes" id="UP000004169"/>
    </source>
</evidence>
<dbReference type="SUPFAM" id="SSF53335">
    <property type="entry name" value="S-adenosyl-L-methionine-dependent methyltransferases"/>
    <property type="match status" value="1"/>
</dbReference>
<accession>H8FVM6</accession>
<dbReference type="GO" id="GO:0031167">
    <property type="term" value="P:rRNA methylation"/>
    <property type="evidence" value="ECO:0007669"/>
    <property type="project" value="InterPro"/>
</dbReference>
<dbReference type="AlphaFoldDB" id="H8FVM6"/>
<dbReference type="InterPro" id="IPR029063">
    <property type="entry name" value="SAM-dependent_MTases_sf"/>
</dbReference>